<evidence type="ECO:0000313" key="1">
    <source>
        <dbReference type="EMBL" id="MBP2478476.1"/>
    </source>
</evidence>
<gene>
    <name evidence="1" type="ORF">JOF53_007348</name>
</gene>
<accession>A0ABS5APW9</accession>
<sequence>MSGFETVSRHEVHLRGVRVRDLPAMAARHRIRAAGWVDETIRVTAALGS</sequence>
<protein>
    <submittedName>
        <fullName evidence="1">Uncharacterized protein</fullName>
    </submittedName>
</protein>
<comment type="caution">
    <text evidence="1">The sequence shown here is derived from an EMBL/GenBank/DDBJ whole genome shotgun (WGS) entry which is preliminary data.</text>
</comment>
<keyword evidence="2" id="KW-1185">Reference proteome</keyword>
<evidence type="ECO:0000313" key="2">
    <source>
        <dbReference type="Proteomes" id="UP001519363"/>
    </source>
</evidence>
<organism evidence="1 2">
    <name type="scientific">Crossiella equi</name>
    <dbReference type="NCBI Taxonomy" id="130796"/>
    <lineage>
        <taxon>Bacteria</taxon>
        <taxon>Bacillati</taxon>
        <taxon>Actinomycetota</taxon>
        <taxon>Actinomycetes</taxon>
        <taxon>Pseudonocardiales</taxon>
        <taxon>Pseudonocardiaceae</taxon>
        <taxon>Crossiella</taxon>
    </lineage>
</organism>
<reference evidence="1 2" key="1">
    <citation type="submission" date="2021-03" db="EMBL/GenBank/DDBJ databases">
        <title>Sequencing the genomes of 1000 actinobacteria strains.</title>
        <authorList>
            <person name="Klenk H.-P."/>
        </authorList>
    </citation>
    <scope>NUCLEOTIDE SEQUENCE [LARGE SCALE GENOMIC DNA]</scope>
    <source>
        <strain evidence="1 2">DSM 44580</strain>
    </source>
</reference>
<name>A0ABS5APW9_9PSEU</name>
<dbReference type="RefSeq" id="WP_158103364.1">
    <property type="nucleotide sequence ID" value="NZ_JAGIOO010000001.1"/>
</dbReference>
<dbReference type="Proteomes" id="UP001519363">
    <property type="component" value="Unassembled WGS sequence"/>
</dbReference>
<proteinExistence type="predicted"/>
<dbReference type="EMBL" id="JAGIOO010000001">
    <property type="protein sequence ID" value="MBP2478476.1"/>
    <property type="molecule type" value="Genomic_DNA"/>
</dbReference>